<evidence type="ECO:0000313" key="1">
    <source>
        <dbReference type="EMBL" id="AVH58681.1"/>
    </source>
</evidence>
<dbReference type="Proteomes" id="UP000238413">
    <property type="component" value="Chromosome"/>
</dbReference>
<proteinExistence type="predicted"/>
<accession>A0ABM6SWG0</accession>
<keyword evidence="2" id="KW-1185">Reference proteome</keyword>
<reference evidence="1 2" key="1">
    <citation type="submission" date="2018-02" db="EMBL/GenBank/DDBJ databases">
        <title>Complete genome sequence of Streptomyces dengpaensis, the producer of angucyclines.</title>
        <authorList>
            <person name="Yumei L."/>
        </authorList>
    </citation>
    <scope>NUCLEOTIDE SEQUENCE [LARGE SCALE GENOMIC DNA]</scope>
    <source>
        <strain evidence="1 2">XZHG99</strain>
    </source>
</reference>
<dbReference type="RefSeq" id="WP_099499349.1">
    <property type="nucleotide sequence ID" value="NZ_CP026652.1"/>
</dbReference>
<organism evidence="1 2">
    <name type="scientific">Streptomyces dengpaensis</name>
    <dbReference type="NCBI Taxonomy" id="2049881"/>
    <lineage>
        <taxon>Bacteria</taxon>
        <taxon>Bacillati</taxon>
        <taxon>Actinomycetota</taxon>
        <taxon>Actinomycetes</taxon>
        <taxon>Kitasatosporales</taxon>
        <taxon>Streptomycetaceae</taxon>
        <taxon>Streptomyces</taxon>
    </lineage>
</organism>
<gene>
    <name evidence="1" type="ORF">C4B68_26210</name>
</gene>
<protein>
    <submittedName>
        <fullName evidence="1">Uncharacterized protein</fullName>
    </submittedName>
</protein>
<dbReference type="EMBL" id="CP026652">
    <property type="protein sequence ID" value="AVH58681.1"/>
    <property type="molecule type" value="Genomic_DNA"/>
</dbReference>
<sequence length="138" mass="14639">MDLTVVDESLAGLLAQRGLFLMPERSAAADDVVYVCVDDGFPGGFPVGRVIRSVGPGIPSDAGTWSAYARVRPGHRVSAGLLSLEEAVRAVIEHARYGDVTSALEQLEQEAVSAVARLRGEEPGHVRRGPLLPAEAHQ</sequence>
<name>A0ABM6SWG0_9ACTN</name>
<evidence type="ECO:0000313" key="2">
    <source>
        <dbReference type="Proteomes" id="UP000238413"/>
    </source>
</evidence>